<protein>
    <submittedName>
        <fullName evidence="1">Uncharacterized protein</fullName>
    </submittedName>
</protein>
<evidence type="ECO:0000313" key="2">
    <source>
        <dbReference type="Proteomes" id="UP000605846"/>
    </source>
</evidence>
<gene>
    <name evidence="1" type="ORF">EC973_007386</name>
</gene>
<dbReference type="EMBL" id="JABAYA010000534">
    <property type="protein sequence ID" value="KAF7720574.1"/>
    <property type="molecule type" value="Genomic_DNA"/>
</dbReference>
<name>A0A8H7BE52_9FUNG</name>
<reference evidence="1" key="1">
    <citation type="submission" date="2020-01" db="EMBL/GenBank/DDBJ databases">
        <title>Genome Sequencing of Three Apophysomyces-Like Fungal Strains Confirms a Novel Fungal Genus in the Mucoromycota with divergent Burkholderia-like Endosymbiotic Bacteria.</title>
        <authorList>
            <person name="Stajich J.E."/>
            <person name="Macias A.M."/>
            <person name="Carter-House D."/>
            <person name="Lovett B."/>
            <person name="Kasson L.R."/>
            <person name="Berry K."/>
            <person name="Grigoriev I."/>
            <person name="Chang Y."/>
            <person name="Spatafora J."/>
            <person name="Kasson M.T."/>
        </authorList>
    </citation>
    <scope>NUCLEOTIDE SEQUENCE</scope>
    <source>
        <strain evidence="1">NRRL A-21654</strain>
    </source>
</reference>
<organism evidence="1 2">
    <name type="scientific">Apophysomyces ossiformis</name>
    <dbReference type="NCBI Taxonomy" id="679940"/>
    <lineage>
        <taxon>Eukaryota</taxon>
        <taxon>Fungi</taxon>
        <taxon>Fungi incertae sedis</taxon>
        <taxon>Mucoromycota</taxon>
        <taxon>Mucoromycotina</taxon>
        <taxon>Mucoromycetes</taxon>
        <taxon>Mucorales</taxon>
        <taxon>Mucorineae</taxon>
        <taxon>Mucoraceae</taxon>
        <taxon>Apophysomyces</taxon>
    </lineage>
</organism>
<evidence type="ECO:0000313" key="1">
    <source>
        <dbReference type="EMBL" id="KAF7720574.1"/>
    </source>
</evidence>
<comment type="caution">
    <text evidence="1">The sequence shown here is derived from an EMBL/GenBank/DDBJ whole genome shotgun (WGS) entry which is preliminary data.</text>
</comment>
<proteinExistence type="predicted"/>
<keyword evidence="2" id="KW-1185">Reference proteome</keyword>
<accession>A0A8H7BE52</accession>
<dbReference type="AlphaFoldDB" id="A0A8H7BE52"/>
<dbReference type="OrthoDB" id="2287485at2759"/>
<dbReference type="Proteomes" id="UP000605846">
    <property type="component" value="Unassembled WGS sequence"/>
</dbReference>
<sequence>MAQIDLARTSFRPKLPAQVTDWCNNALNLFNDPDNYDTWDIREILLSNLQLAVNEKHEQLMMFAEVLYEFGTTPSIITKIKHPGEDTFIHTYLRHLLHLVFSKDEKLSPKWYSKGMYYLRCDPYPVPRRANSALQTCLIPGDVSESNSSAVKVGGKLLPYYTAFAAVRGRCFDLFAVEVKKPKQVHNDLEKLGDELKRMLNALVEAGVTSPVVCGAVVDGAVKVQTVVNQD</sequence>